<reference evidence="10 11" key="1">
    <citation type="journal article" date="2019" name="Sci. Data">
        <title>Hybrid genome assembly and annotation of Danionella translucida.</title>
        <authorList>
            <person name="Kadobianskyi M."/>
            <person name="Schulze L."/>
            <person name="Schuelke M."/>
            <person name="Judkewitz B."/>
        </authorList>
    </citation>
    <scope>NUCLEOTIDE SEQUENCE [LARGE SCALE GENOMIC DNA]</scope>
    <source>
        <strain evidence="10 11">Bolton</strain>
    </source>
</reference>
<dbReference type="PANTHER" id="PTHR16154">
    <property type="entry name" value="NEURABIN"/>
    <property type="match status" value="1"/>
</dbReference>
<feature type="domain" description="PDZ" evidence="7">
    <location>
        <begin position="832"/>
        <end position="874"/>
    </location>
</feature>
<dbReference type="GO" id="GO:0003676">
    <property type="term" value="F:nucleic acid binding"/>
    <property type="evidence" value="ECO:0007669"/>
    <property type="project" value="InterPro"/>
</dbReference>
<dbReference type="PROSITE" id="PS50158">
    <property type="entry name" value="ZF_CCHC"/>
    <property type="match status" value="1"/>
</dbReference>
<dbReference type="InterPro" id="IPR021109">
    <property type="entry name" value="Peptidase_aspartic_dom_sf"/>
</dbReference>
<feature type="region of interest" description="Disordered" evidence="6">
    <location>
        <begin position="95"/>
        <end position="115"/>
    </location>
</feature>
<dbReference type="Gene3D" id="4.10.60.10">
    <property type="entry name" value="Zinc finger, CCHC-type"/>
    <property type="match status" value="1"/>
</dbReference>
<dbReference type="InterPro" id="IPR001641">
    <property type="entry name" value="Spumavirus_A9"/>
</dbReference>
<evidence type="ECO:0000256" key="1">
    <source>
        <dbReference type="ARBA" id="ARBA00022553"/>
    </source>
</evidence>
<dbReference type="InterPro" id="IPR036034">
    <property type="entry name" value="PDZ_sf"/>
</dbReference>
<dbReference type="PANTHER" id="PTHR16154:SF24">
    <property type="entry name" value="NEURABIN-2"/>
    <property type="match status" value="1"/>
</dbReference>
<feature type="region of interest" description="Disordered" evidence="6">
    <location>
        <begin position="1"/>
        <end position="83"/>
    </location>
</feature>
<dbReference type="GO" id="GO:0006508">
    <property type="term" value="P:proteolysis"/>
    <property type="evidence" value="ECO:0007669"/>
    <property type="project" value="InterPro"/>
</dbReference>
<evidence type="ECO:0000313" key="10">
    <source>
        <dbReference type="EMBL" id="TRZ00762.1"/>
    </source>
</evidence>
<keyword evidence="3 5" id="KW-0175">Coiled coil</keyword>
<evidence type="ECO:0000259" key="8">
    <source>
        <dbReference type="PROSITE" id="PS50158"/>
    </source>
</evidence>
<keyword evidence="2" id="KW-0378">Hydrolase</keyword>
<keyword evidence="11" id="KW-1185">Reference proteome</keyword>
<evidence type="ECO:0008006" key="12">
    <source>
        <dbReference type="Google" id="ProtNLM"/>
    </source>
</evidence>
<feature type="region of interest" description="Disordered" evidence="6">
    <location>
        <begin position="906"/>
        <end position="928"/>
    </location>
</feature>
<dbReference type="Pfam" id="PF03539">
    <property type="entry name" value="Spuma_A9PTase"/>
    <property type="match status" value="1"/>
</dbReference>
<feature type="domain" description="Peptidase A2" evidence="9">
    <location>
        <begin position="465"/>
        <end position="546"/>
    </location>
</feature>
<dbReference type="CDD" id="cd00303">
    <property type="entry name" value="retropepsin_like"/>
    <property type="match status" value="1"/>
</dbReference>
<dbReference type="Gene3D" id="2.40.70.10">
    <property type="entry name" value="Acid Proteases"/>
    <property type="match status" value="1"/>
</dbReference>
<evidence type="ECO:0000256" key="4">
    <source>
        <dbReference type="PROSITE-ProRule" id="PRU00047"/>
    </source>
</evidence>
<feature type="compositionally biased region" description="Acidic residues" evidence="6">
    <location>
        <begin position="908"/>
        <end position="926"/>
    </location>
</feature>
<dbReference type="SUPFAM" id="SSF50630">
    <property type="entry name" value="Acid proteases"/>
    <property type="match status" value="1"/>
</dbReference>
<dbReference type="GO" id="GO:0004190">
    <property type="term" value="F:aspartic-type endopeptidase activity"/>
    <property type="evidence" value="ECO:0007669"/>
    <property type="project" value="InterPro"/>
</dbReference>
<keyword evidence="4" id="KW-0862">Zinc</keyword>
<dbReference type="InterPro" id="IPR001878">
    <property type="entry name" value="Znf_CCHC"/>
</dbReference>
<dbReference type="Pfam" id="PF00098">
    <property type="entry name" value="zf-CCHC"/>
    <property type="match status" value="1"/>
</dbReference>
<evidence type="ECO:0000313" key="11">
    <source>
        <dbReference type="Proteomes" id="UP000316079"/>
    </source>
</evidence>
<dbReference type="GO" id="GO:0015629">
    <property type="term" value="C:actin cytoskeleton"/>
    <property type="evidence" value="ECO:0007669"/>
    <property type="project" value="TreeGrafter"/>
</dbReference>
<evidence type="ECO:0000256" key="6">
    <source>
        <dbReference type="SAM" id="MobiDB-lite"/>
    </source>
</evidence>
<accession>A0A553RF13</accession>
<protein>
    <recommendedName>
        <fullName evidence="12">CCHC-type domain-containing protein</fullName>
    </recommendedName>
</protein>
<keyword evidence="4" id="KW-0479">Metal-binding</keyword>
<gene>
    <name evidence="10" type="ORF">DNTS_024559</name>
</gene>
<feature type="region of interest" description="Disordered" evidence="6">
    <location>
        <begin position="756"/>
        <end position="823"/>
    </location>
</feature>
<dbReference type="InterPro" id="IPR036875">
    <property type="entry name" value="Znf_CCHC_sf"/>
</dbReference>
<dbReference type="GO" id="GO:0007015">
    <property type="term" value="P:actin filament organization"/>
    <property type="evidence" value="ECO:0007669"/>
    <property type="project" value="TreeGrafter"/>
</dbReference>
<dbReference type="GO" id="GO:0051015">
    <property type="term" value="F:actin filament binding"/>
    <property type="evidence" value="ECO:0007669"/>
    <property type="project" value="TreeGrafter"/>
</dbReference>
<dbReference type="Gene3D" id="2.30.42.10">
    <property type="match status" value="1"/>
</dbReference>
<feature type="compositionally biased region" description="Basic and acidic residues" evidence="6">
    <location>
        <begin position="772"/>
        <end position="791"/>
    </location>
</feature>
<feature type="compositionally biased region" description="Polar residues" evidence="6">
    <location>
        <begin position="347"/>
        <end position="385"/>
    </location>
</feature>
<dbReference type="InterPro" id="IPR001969">
    <property type="entry name" value="Aspartic_peptidase_AS"/>
</dbReference>
<dbReference type="GO" id="GO:0019722">
    <property type="term" value="P:calcium-mediated signaling"/>
    <property type="evidence" value="ECO:0007669"/>
    <property type="project" value="TreeGrafter"/>
</dbReference>
<dbReference type="GO" id="GO:0008270">
    <property type="term" value="F:zinc ion binding"/>
    <property type="evidence" value="ECO:0007669"/>
    <property type="project" value="UniProtKB-KW"/>
</dbReference>
<evidence type="ECO:0000259" key="7">
    <source>
        <dbReference type="PROSITE" id="PS50106"/>
    </source>
</evidence>
<dbReference type="PROSITE" id="PS00141">
    <property type="entry name" value="ASP_PROTEASE"/>
    <property type="match status" value="1"/>
</dbReference>
<proteinExistence type="predicted"/>
<comment type="caution">
    <text evidence="10">The sequence shown here is derived from an EMBL/GenBank/DDBJ whole genome shotgun (WGS) entry which is preliminary data.</text>
</comment>
<dbReference type="Pfam" id="PF13975">
    <property type="entry name" value="gag-asp_proteas"/>
    <property type="match status" value="1"/>
</dbReference>
<dbReference type="InterPro" id="IPR001478">
    <property type="entry name" value="PDZ"/>
</dbReference>
<evidence type="ECO:0000256" key="3">
    <source>
        <dbReference type="ARBA" id="ARBA00023054"/>
    </source>
</evidence>
<dbReference type="InterPro" id="IPR043446">
    <property type="entry name" value="Neurabin-like"/>
</dbReference>
<dbReference type="InterPro" id="IPR001995">
    <property type="entry name" value="Peptidase_A2_cat"/>
</dbReference>
<dbReference type="PROSITE" id="PS50175">
    <property type="entry name" value="ASP_PROT_RETROV"/>
    <property type="match status" value="1"/>
</dbReference>
<feature type="non-terminal residue" evidence="10">
    <location>
        <position position="1"/>
    </location>
</feature>
<evidence type="ECO:0000259" key="9">
    <source>
        <dbReference type="PROSITE" id="PS50175"/>
    </source>
</evidence>
<dbReference type="Proteomes" id="UP000316079">
    <property type="component" value="Unassembled WGS sequence"/>
</dbReference>
<feature type="compositionally biased region" description="Polar residues" evidence="6">
    <location>
        <begin position="1"/>
        <end position="15"/>
    </location>
</feature>
<feature type="domain" description="CCHC-type" evidence="8">
    <location>
        <begin position="393"/>
        <end position="406"/>
    </location>
</feature>
<dbReference type="GO" id="GO:0005737">
    <property type="term" value="C:cytoplasm"/>
    <property type="evidence" value="ECO:0007669"/>
    <property type="project" value="TreeGrafter"/>
</dbReference>
<dbReference type="PROSITE" id="PS50106">
    <property type="entry name" value="PDZ"/>
    <property type="match status" value="1"/>
</dbReference>
<dbReference type="SMART" id="SM00343">
    <property type="entry name" value="ZnF_C2HC"/>
    <property type="match status" value="1"/>
</dbReference>
<evidence type="ECO:0000256" key="2">
    <source>
        <dbReference type="ARBA" id="ARBA00022801"/>
    </source>
</evidence>
<dbReference type="GO" id="GO:0030425">
    <property type="term" value="C:dendrite"/>
    <property type="evidence" value="ECO:0007669"/>
    <property type="project" value="TreeGrafter"/>
</dbReference>
<feature type="coiled-coil region" evidence="5">
    <location>
        <begin position="960"/>
        <end position="1065"/>
    </location>
</feature>
<dbReference type="OrthoDB" id="8905589at2759"/>
<keyword evidence="4" id="KW-0863">Zinc-finger</keyword>
<feature type="region of interest" description="Disordered" evidence="6">
    <location>
        <begin position="347"/>
        <end position="389"/>
    </location>
</feature>
<sequence>QSAAQQDSLSHTTGGSEDVIPVHSTRERHTSEQSTTTDMSTRPRDRVPFAAELEVINQRSRGAGPSRRAPTPEPDSRRRDISDCEREAQHTLAYHADRRMHNSGTYHNTLPEPQRPKLATFDGNEDWDSFLMPFERQARKHGWSAIERVDRLHECLRGAAVRYVCSLPERTREDYVLLVEQLTQRFGKRDPPTTIRRKIGELRQARESSAEFAEEVRRLITLAYPGVDLQLQDQLATDAFLKGLQNQKMAYEVMNRDPGSFVEAQKFVEAHEHNFKATVGRDTEIKNRARRISWVDEGDLCEDTATMSRRVQTPQYVTADQFATLMDQVKALVNTVGNLKLQVENLQSINTGPHQPKAAQSSIPERKQTYQQAQPSRGRSQTPSPNRGAAGSCFKCGETGHFRRDCARPLSPVAARNDGEKHIGYRLQSDGAPNSDHQLQGRQIGCTKKRGESLQIPMTINGIQTQAIADTGAQTTVISEELYQSILKRDTTTADLHQTYLLNAGVGDGMQAKHGLTVTFGIGSKSINWEVHVAPIRDSVLLGLDLMKAHDVVIYTRGKVFIGGERVPSRIVQDDGSGYCVARVTLGETTIIPATSECVVWGEVDDPRPGVTAVLEPLNITDSVASGSVVVTMEKMVPIRVCNVSSKRMALPKGACLGVLIEAYPEPPGQPKQSAVPNHTVDDAHSLMVGRIATACDIPEHLQNLVATTSEALSEEQQQRFTQLLLTYQSIFAKNDSDLGHMSTVTHKIDTGLAKPVRQPVRRTPLGFQDPVEERLSGEQGSRDEDIEPKGPGKPSQSKRPECQSGRRRGHADSSEKTVKTSRGRLVNLPERIQVNDLIVEVDGTSLVGVTQSFAATVLRNTSGTVRFIIGREKPGEQSEVAQLIQQTLEQERWQREMMEQRYRNYMGDEEEPGDYGSDEDEEDEMSPSYPNAIEVFDLAENEDTLSPVEVDPEKLTHKYKELQIKHAVTQAEIQQLKRKSQMIVCVQLHHAEQEKQRWRCEKAQMERSMQENRERMEKLEGYWMEAQSLCQAVDEHLKETQAQYQALERKYSKAKRLIKEYQQK</sequence>
<feature type="compositionally biased region" description="Basic and acidic residues" evidence="6">
    <location>
        <begin position="74"/>
        <end position="83"/>
    </location>
</feature>
<name>A0A553RF13_9TELE</name>
<keyword evidence="1" id="KW-0597">Phosphoprotein</keyword>
<dbReference type="GO" id="GO:0031175">
    <property type="term" value="P:neuron projection development"/>
    <property type="evidence" value="ECO:0007669"/>
    <property type="project" value="TreeGrafter"/>
</dbReference>
<organism evidence="10 11">
    <name type="scientific">Danionella cerebrum</name>
    <dbReference type="NCBI Taxonomy" id="2873325"/>
    <lineage>
        <taxon>Eukaryota</taxon>
        <taxon>Metazoa</taxon>
        <taxon>Chordata</taxon>
        <taxon>Craniata</taxon>
        <taxon>Vertebrata</taxon>
        <taxon>Euteleostomi</taxon>
        <taxon>Actinopterygii</taxon>
        <taxon>Neopterygii</taxon>
        <taxon>Teleostei</taxon>
        <taxon>Ostariophysi</taxon>
        <taxon>Cypriniformes</taxon>
        <taxon>Danionidae</taxon>
        <taxon>Danioninae</taxon>
        <taxon>Danionella</taxon>
    </lineage>
</organism>
<dbReference type="EMBL" id="SRMA01024269">
    <property type="protein sequence ID" value="TRZ00762.1"/>
    <property type="molecule type" value="Genomic_DNA"/>
</dbReference>
<dbReference type="SUPFAM" id="SSF50156">
    <property type="entry name" value="PDZ domain-like"/>
    <property type="match status" value="1"/>
</dbReference>
<dbReference type="AlphaFoldDB" id="A0A553RF13"/>
<evidence type="ECO:0000256" key="5">
    <source>
        <dbReference type="SAM" id="Coils"/>
    </source>
</evidence>
<dbReference type="GO" id="GO:0014069">
    <property type="term" value="C:postsynaptic density"/>
    <property type="evidence" value="ECO:0007669"/>
    <property type="project" value="TreeGrafter"/>
</dbReference>
<dbReference type="SUPFAM" id="SSF57756">
    <property type="entry name" value="Retrovirus zinc finger-like domains"/>
    <property type="match status" value="1"/>
</dbReference>